<keyword evidence="1" id="KW-0282">Flagellum</keyword>
<reference evidence="1" key="1">
    <citation type="submission" date="2016-10" db="EMBL/GenBank/DDBJ databases">
        <authorList>
            <person name="de Groot N.N."/>
        </authorList>
    </citation>
    <scope>NUCLEOTIDE SEQUENCE</scope>
</reference>
<dbReference type="AlphaFoldDB" id="A0A1W1BGU3"/>
<proteinExistence type="predicted"/>
<dbReference type="EMBL" id="FPHK01000004">
    <property type="protein sequence ID" value="SFV52770.1"/>
    <property type="molecule type" value="Genomic_DNA"/>
</dbReference>
<dbReference type="InterPro" id="IPR042193">
    <property type="entry name" value="FHIPEP_3"/>
</dbReference>
<dbReference type="Pfam" id="PF00771">
    <property type="entry name" value="FHIPEP"/>
    <property type="match status" value="1"/>
</dbReference>
<dbReference type="Gene3D" id="3.40.50.12790">
    <property type="entry name" value="FHIPEP family, domain 4"/>
    <property type="match status" value="1"/>
</dbReference>
<dbReference type="InterPro" id="IPR001712">
    <property type="entry name" value="T3SS_FHIPEP"/>
</dbReference>
<organism evidence="1">
    <name type="scientific">hydrothermal vent metagenome</name>
    <dbReference type="NCBI Taxonomy" id="652676"/>
    <lineage>
        <taxon>unclassified sequences</taxon>
        <taxon>metagenomes</taxon>
        <taxon>ecological metagenomes</taxon>
    </lineage>
</organism>
<protein>
    <submittedName>
        <fullName evidence="1">Flagellar biosynthesis protein FlhA</fullName>
    </submittedName>
</protein>
<evidence type="ECO:0000313" key="1">
    <source>
        <dbReference type="EMBL" id="SFV52770.1"/>
    </source>
</evidence>
<dbReference type="GO" id="GO:0009306">
    <property type="term" value="P:protein secretion"/>
    <property type="evidence" value="ECO:0007669"/>
    <property type="project" value="InterPro"/>
</dbReference>
<dbReference type="InterPro" id="IPR042196">
    <property type="entry name" value="FHIPEP_4"/>
</dbReference>
<dbReference type="GO" id="GO:0044780">
    <property type="term" value="P:bacterial-type flagellum assembly"/>
    <property type="evidence" value="ECO:0007669"/>
    <property type="project" value="TreeGrafter"/>
</dbReference>
<name>A0A1W1BGU3_9ZZZZ</name>
<keyword evidence="1" id="KW-0966">Cell projection</keyword>
<dbReference type="PANTHER" id="PTHR30161:SF1">
    <property type="entry name" value="FLAGELLAR BIOSYNTHESIS PROTEIN FLHA-RELATED"/>
    <property type="match status" value="1"/>
</dbReference>
<dbReference type="Gene3D" id="1.10.8.540">
    <property type="entry name" value="FHIPEP family, domain 3"/>
    <property type="match status" value="1"/>
</dbReference>
<gene>
    <name evidence="1" type="ORF">MNB_SM-6-606</name>
</gene>
<dbReference type="PANTHER" id="PTHR30161">
    <property type="entry name" value="FLAGELLAR EXPORT PROTEIN, MEMBRANE FLHA SUBUNIT-RELATED"/>
    <property type="match status" value="1"/>
</dbReference>
<accession>A0A1W1BGU3</accession>
<dbReference type="GO" id="GO:0005886">
    <property type="term" value="C:plasma membrane"/>
    <property type="evidence" value="ECO:0007669"/>
    <property type="project" value="TreeGrafter"/>
</dbReference>
<sequence>MASIGLIQRVLKALLHEKIPLKDMLTILEGIADVAEYTKNIDFISEQIRARLSRVITQMYTGDDGVIRLLTFDTNTEQLLLQKSQEQDGVRNLMLNVGEINALIQATSAKAAEILQKGISPVIIIVDPQIRRGVAEIFERFSLDVVTLSHAEIDSSATFEVLGSISITNENE</sequence>
<keyword evidence="1" id="KW-0969">Cilium</keyword>